<feature type="compositionally biased region" description="Low complexity" evidence="1">
    <location>
        <begin position="101"/>
        <end position="110"/>
    </location>
</feature>
<proteinExistence type="predicted"/>
<feature type="region of interest" description="Disordered" evidence="1">
    <location>
        <begin position="1"/>
        <end position="42"/>
    </location>
</feature>
<gene>
    <name evidence="2" type="ORF">IV203_004718</name>
    <name evidence="3" type="ORF">IV203_028633</name>
</gene>
<accession>A0A9K3LP94</accession>
<dbReference type="AlphaFoldDB" id="A0A9K3LP94"/>
<feature type="region of interest" description="Disordered" evidence="1">
    <location>
        <begin position="181"/>
        <end position="203"/>
    </location>
</feature>
<organism evidence="3 4">
    <name type="scientific">Nitzschia inconspicua</name>
    <dbReference type="NCBI Taxonomy" id="303405"/>
    <lineage>
        <taxon>Eukaryota</taxon>
        <taxon>Sar</taxon>
        <taxon>Stramenopiles</taxon>
        <taxon>Ochrophyta</taxon>
        <taxon>Bacillariophyta</taxon>
        <taxon>Bacillariophyceae</taxon>
        <taxon>Bacillariophycidae</taxon>
        <taxon>Bacillariales</taxon>
        <taxon>Bacillariaceae</taxon>
        <taxon>Nitzschia</taxon>
    </lineage>
</organism>
<comment type="caution">
    <text evidence="3">The sequence shown here is derived from an EMBL/GenBank/DDBJ whole genome shotgun (WGS) entry which is preliminary data.</text>
</comment>
<keyword evidence="4" id="KW-1185">Reference proteome</keyword>
<evidence type="ECO:0000313" key="3">
    <source>
        <dbReference type="EMBL" id="KAG7365963.1"/>
    </source>
</evidence>
<dbReference type="EMBL" id="JAGRRH010000059">
    <property type="protein sequence ID" value="KAG7338320.1"/>
    <property type="molecule type" value="Genomic_DNA"/>
</dbReference>
<dbReference type="Proteomes" id="UP000693970">
    <property type="component" value="Unassembled WGS sequence"/>
</dbReference>
<protein>
    <submittedName>
        <fullName evidence="3">Uncharacterized protein</fullName>
    </submittedName>
</protein>
<feature type="region of interest" description="Disordered" evidence="1">
    <location>
        <begin position="91"/>
        <end position="110"/>
    </location>
</feature>
<reference evidence="3" key="2">
    <citation type="submission" date="2021-04" db="EMBL/GenBank/DDBJ databases">
        <authorList>
            <person name="Podell S."/>
        </authorList>
    </citation>
    <scope>NUCLEOTIDE SEQUENCE</scope>
    <source>
        <strain evidence="3">Hildebrandi</strain>
    </source>
</reference>
<evidence type="ECO:0000256" key="1">
    <source>
        <dbReference type="SAM" id="MobiDB-lite"/>
    </source>
</evidence>
<evidence type="ECO:0000313" key="2">
    <source>
        <dbReference type="EMBL" id="KAG7338320.1"/>
    </source>
</evidence>
<reference evidence="3" key="1">
    <citation type="journal article" date="2021" name="Sci. Rep.">
        <title>Diploid genomic architecture of Nitzschia inconspicua, an elite biomass production diatom.</title>
        <authorList>
            <person name="Oliver A."/>
            <person name="Podell S."/>
            <person name="Pinowska A."/>
            <person name="Traller J.C."/>
            <person name="Smith S.R."/>
            <person name="McClure R."/>
            <person name="Beliaev A."/>
            <person name="Bohutskyi P."/>
            <person name="Hill E.A."/>
            <person name="Rabines A."/>
            <person name="Zheng H."/>
            <person name="Allen L.Z."/>
            <person name="Kuo A."/>
            <person name="Grigoriev I.V."/>
            <person name="Allen A.E."/>
            <person name="Hazlebeck D."/>
            <person name="Allen E.E."/>
        </authorList>
    </citation>
    <scope>NUCLEOTIDE SEQUENCE</scope>
    <source>
        <strain evidence="3">Hildebrandi</strain>
    </source>
</reference>
<dbReference type="EMBL" id="JAGRRH010000007">
    <property type="protein sequence ID" value="KAG7365963.1"/>
    <property type="molecule type" value="Genomic_DNA"/>
</dbReference>
<sequence>MTLTCPETPSPGPHALQFTPPLRHLVESGSSSTAHTAPLATANASPVNANAVAQSASAHSTSPLTANSAVNDAKDAIAIATDIHTSHAQFDATPNAPEANDPSSVDVSPSPDVTAANPYNVEQAAAIESIAEEASFTFCVGSTYDPPKSSENKANRITSSTCYGHSNGYFPSSTQLTIAKRKAGQEETVAQHGGRGNGDAEEPLATQEETVAPRAATVSVPAGKMNLREMLQLSQDFAYSVNKITDKTKQELLLHAVIKLTDIANGIWIRLILSPFRMNSMAILGASAETLATQEMFS</sequence>
<evidence type="ECO:0000313" key="4">
    <source>
        <dbReference type="Proteomes" id="UP000693970"/>
    </source>
</evidence>
<name>A0A9K3LP94_9STRA</name>